<dbReference type="CDD" id="cd01029">
    <property type="entry name" value="TOPRIM_primases"/>
    <property type="match status" value="1"/>
</dbReference>
<proteinExistence type="predicted"/>
<name>A0A6P2BQV1_9ACTN</name>
<comment type="caution">
    <text evidence="1">The sequence shown here is derived from an EMBL/GenBank/DDBJ whole genome shotgun (WGS) entry which is preliminary data.</text>
</comment>
<sequence length="117" mass="13010">MPTRIYNPMAFEAAEKLGYIGISEGEFDAVILTTECGIPTVGVPGVDTWAKHKEWRLLFDGFESVLIFRDQDEPGLKLAQRIMSDVNNARVVNLPGKDPNETFLKHGREAIRHAAGL</sequence>
<dbReference type="AlphaFoldDB" id="A0A6P2BQV1"/>
<evidence type="ECO:0008006" key="3">
    <source>
        <dbReference type="Google" id="ProtNLM"/>
    </source>
</evidence>
<dbReference type="EMBL" id="RPFW01000007">
    <property type="protein sequence ID" value="TVZ01238.1"/>
    <property type="molecule type" value="Genomic_DNA"/>
</dbReference>
<protein>
    <recommendedName>
        <fullName evidence="3">Toprim domain-containing protein</fullName>
    </recommendedName>
</protein>
<dbReference type="OrthoDB" id="4619999at2"/>
<dbReference type="Pfam" id="PF13155">
    <property type="entry name" value="Toprim_2"/>
    <property type="match status" value="1"/>
</dbReference>
<dbReference type="Proteomes" id="UP000460272">
    <property type="component" value="Unassembled WGS sequence"/>
</dbReference>
<accession>A0A6P2BQV1</accession>
<dbReference type="Gene3D" id="3.40.1360.10">
    <property type="match status" value="1"/>
</dbReference>
<dbReference type="SUPFAM" id="SSF56731">
    <property type="entry name" value="DNA primase core"/>
    <property type="match status" value="1"/>
</dbReference>
<organism evidence="1 2">
    <name type="scientific">Trebonia kvetii</name>
    <dbReference type="NCBI Taxonomy" id="2480626"/>
    <lineage>
        <taxon>Bacteria</taxon>
        <taxon>Bacillati</taxon>
        <taxon>Actinomycetota</taxon>
        <taxon>Actinomycetes</taxon>
        <taxon>Streptosporangiales</taxon>
        <taxon>Treboniaceae</taxon>
        <taxon>Trebonia</taxon>
    </lineage>
</organism>
<dbReference type="InterPro" id="IPR034154">
    <property type="entry name" value="TOPRIM_DnaG/twinkle"/>
</dbReference>
<gene>
    <name evidence="1" type="ORF">EAS64_33710</name>
</gene>
<keyword evidence="2" id="KW-1185">Reference proteome</keyword>
<evidence type="ECO:0000313" key="2">
    <source>
        <dbReference type="Proteomes" id="UP000460272"/>
    </source>
</evidence>
<evidence type="ECO:0000313" key="1">
    <source>
        <dbReference type="EMBL" id="TVZ01238.1"/>
    </source>
</evidence>
<reference evidence="1 2" key="1">
    <citation type="submission" date="2018-11" db="EMBL/GenBank/DDBJ databases">
        <title>Trebonia kvetii gen.nov., sp.nov., a novel acidophilic actinobacterium, and proposal of the new actinobacterial family Treboniaceae fam. nov.</title>
        <authorList>
            <person name="Rapoport D."/>
            <person name="Sagova-Mareckova M."/>
            <person name="Sedlacek I."/>
            <person name="Provaznik J."/>
            <person name="Kralova S."/>
            <person name="Pavlinic D."/>
            <person name="Benes V."/>
            <person name="Kopecky J."/>
        </authorList>
    </citation>
    <scope>NUCLEOTIDE SEQUENCE [LARGE SCALE GENOMIC DNA]</scope>
    <source>
        <strain evidence="1 2">15Tr583</strain>
    </source>
</reference>